<evidence type="ECO:0000313" key="1">
    <source>
        <dbReference type="EnsemblPlants" id="ONIVA11G16470.1"/>
    </source>
</evidence>
<evidence type="ECO:0000313" key="2">
    <source>
        <dbReference type="Proteomes" id="UP000006591"/>
    </source>
</evidence>
<accession>A0A0E0J342</accession>
<reference evidence="1" key="2">
    <citation type="submission" date="2018-04" db="EMBL/GenBank/DDBJ databases">
        <title>OnivRS2 (Oryza nivara Reference Sequence Version 2).</title>
        <authorList>
            <person name="Zhang J."/>
            <person name="Kudrna D."/>
            <person name="Lee S."/>
            <person name="Talag J."/>
            <person name="Rajasekar S."/>
            <person name="Welchert J."/>
            <person name="Hsing Y.-I."/>
            <person name="Wing R.A."/>
        </authorList>
    </citation>
    <scope>NUCLEOTIDE SEQUENCE [LARGE SCALE GENOMIC DNA]</scope>
    <source>
        <strain evidence="1">SL10</strain>
    </source>
</reference>
<sequence length="129" mass="14659">MGIVRYRYLETAVAVGKERELPDDIEIPSHGYELMYKNQGNKLHYKTSTATAARKRSSSTEVTKGKVLEHLSQVKRAPSVQFQERRGGDNAAGVGLYYERPPSLEDDEPAQRLHRLCFPGLTKRIRLND</sequence>
<dbReference type="AlphaFoldDB" id="A0A0E0J342"/>
<name>A0A0E0J342_ORYNI</name>
<dbReference type="STRING" id="4536.A0A0E0J342"/>
<keyword evidence="2" id="KW-1185">Reference proteome</keyword>
<organism evidence="1">
    <name type="scientific">Oryza nivara</name>
    <name type="common">Indian wild rice</name>
    <name type="synonym">Oryza sativa f. spontanea</name>
    <dbReference type="NCBI Taxonomy" id="4536"/>
    <lineage>
        <taxon>Eukaryota</taxon>
        <taxon>Viridiplantae</taxon>
        <taxon>Streptophyta</taxon>
        <taxon>Embryophyta</taxon>
        <taxon>Tracheophyta</taxon>
        <taxon>Spermatophyta</taxon>
        <taxon>Magnoliopsida</taxon>
        <taxon>Liliopsida</taxon>
        <taxon>Poales</taxon>
        <taxon>Poaceae</taxon>
        <taxon>BOP clade</taxon>
        <taxon>Oryzoideae</taxon>
        <taxon>Oryzeae</taxon>
        <taxon>Oryzinae</taxon>
        <taxon>Oryza</taxon>
    </lineage>
</organism>
<protein>
    <submittedName>
        <fullName evidence="1">Uncharacterized protein</fullName>
    </submittedName>
</protein>
<dbReference type="HOGENOM" id="CLU_138817_0_0_1"/>
<dbReference type="Proteomes" id="UP000006591">
    <property type="component" value="Chromosome 11"/>
</dbReference>
<dbReference type="Gramene" id="ONIVA11G16470.1">
    <property type="protein sequence ID" value="ONIVA11G16470.1"/>
    <property type="gene ID" value="ONIVA11G16470"/>
</dbReference>
<proteinExistence type="predicted"/>
<reference evidence="1" key="1">
    <citation type="submission" date="2015-04" db="UniProtKB">
        <authorList>
            <consortium name="EnsemblPlants"/>
        </authorList>
    </citation>
    <scope>IDENTIFICATION</scope>
    <source>
        <strain evidence="1">SL10</strain>
    </source>
</reference>
<dbReference type="EnsemblPlants" id="ONIVA11G16470.1">
    <property type="protein sequence ID" value="ONIVA11G16470.1"/>
    <property type="gene ID" value="ONIVA11G16470"/>
</dbReference>